<evidence type="ECO:0000313" key="2">
    <source>
        <dbReference type="Proteomes" id="UP000011713"/>
    </source>
</evidence>
<name>M4C1A2_HYAAE</name>
<reference evidence="1" key="2">
    <citation type="submission" date="2015-06" db="UniProtKB">
        <authorList>
            <consortium name="EnsemblProtists"/>
        </authorList>
    </citation>
    <scope>IDENTIFICATION</scope>
    <source>
        <strain evidence="1">Emoy2</strain>
    </source>
</reference>
<dbReference type="EnsemblProtists" id="HpaT812840">
    <property type="protein sequence ID" value="HpaP812840"/>
    <property type="gene ID" value="HpaG812840"/>
</dbReference>
<evidence type="ECO:0000313" key="1">
    <source>
        <dbReference type="EnsemblProtists" id="HpaP812840"/>
    </source>
</evidence>
<dbReference type="VEuPathDB" id="FungiDB:HpaG812840"/>
<dbReference type="HOGENOM" id="CLU_3091400_0_0_1"/>
<accession>M4C1A2</accession>
<dbReference type="InParanoid" id="M4C1A2"/>
<keyword evidence="2" id="KW-1185">Reference proteome</keyword>
<protein>
    <submittedName>
        <fullName evidence="1">Uncharacterized protein</fullName>
    </submittedName>
</protein>
<dbReference type="Proteomes" id="UP000011713">
    <property type="component" value="Unassembled WGS sequence"/>
</dbReference>
<proteinExistence type="predicted"/>
<dbReference type="AlphaFoldDB" id="M4C1A2"/>
<reference evidence="2" key="1">
    <citation type="journal article" date="2010" name="Science">
        <title>Signatures of adaptation to obligate biotrophy in the Hyaloperonospora arabidopsidis genome.</title>
        <authorList>
            <person name="Baxter L."/>
            <person name="Tripathy S."/>
            <person name="Ishaque N."/>
            <person name="Boot N."/>
            <person name="Cabral A."/>
            <person name="Kemen E."/>
            <person name="Thines M."/>
            <person name="Ah-Fong A."/>
            <person name="Anderson R."/>
            <person name="Badejoko W."/>
            <person name="Bittner-Eddy P."/>
            <person name="Boore J.L."/>
            <person name="Chibucos M.C."/>
            <person name="Coates M."/>
            <person name="Dehal P."/>
            <person name="Delehaunty K."/>
            <person name="Dong S."/>
            <person name="Downton P."/>
            <person name="Dumas B."/>
            <person name="Fabro G."/>
            <person name="Fronick C."/>
            <person name="Fuerstenberg S.I."/>
            <person name="Fulton L."/>
            <person name="Gaulin E."/>
            <person name="Govers F."/>
            <person name="Hughes L."/>
            <person name="Humphray S."/>
            <person name="Jiang R.H."/>
            <person name="Judelson H."/>
            <person name="Kamoun S."/>
            <person name="Kyung K."/>
            <person name="Meijer H."/>
            <person name="Minx P."/>
            <person name="Morris P."/>
            <person name="Nelson J."/>
            <person name="Phuntumart V."/>
            <person name="Qutob D."/>
            <person name="Rehmany A."/>
            <person name="Rougon-Cardoso A."/>
            <person name="Ryden P."/>
            <person name="Torto-Alalibo T."/>
            <person name="Studholme D."/>
            <person name="Wang Y."/>
            <person name="Win J."/>
            <person name="Wood J."/>
            <person name="Clifton S.W."/>
            <person name="Rogers J."/>
            <person name="Van den Ackerveken G."/>
            <person name="Jones J.D."/>
            <person name="McDowell J.M."/>
            <person name="Beynon J."/>
            <person name="Tyler B.M."/>
        </authorList>
    </citation>
    <scope>NUCLEOTIDE SEQUENCE [LARGE SCALE GENOMIC DNA]</scope>
    <source>
        <strain evidence="2">Emoy2</strain>
    </source>
</reference>
<organism evidence="1 2">
    <name type="scientific">Hyaloperonospora arabidopsidis (strain Emoy2)</name>
    <name type="common">Downy mildew agent</name>
    <name type="synonym">Peronospora arabidopsidis</name>
    <dbReference type="NCBI Taxonomy" id="559515"/>
    <lineage>
        <taxon>Eukaryota</taxon>
        <taxon>Sar</taxon>
        <taxon>Stramenopiles</taxon>
        <taxon>Oomycota</taxon>
        <taxon>Peronosporomycetes</taxon>
        <taxon>Peronosporales</taxon>
        <taxon>Peronosporaceae</taxon>
        <taxon>Hyaloperonospora</taxon>
    </lineage>
</organism>
<sequence length="52" mass="5770">MFNDRVSGGRENMIKLNSARVGYRCLDVRRSSTTSILLGEVSTTVSKLSTDF</sequence>
<dbReference type="EMBL" id="JH598090">
    <property type="status" value="NOT_ANNOTATED_CDS"/>
    <property type="molecule type" value="Genomic_DNA"/>
</dbReference>